<sequence>MKTFKDLLVGFLAGVGIGALIEAFISILVGADIVGVPDFVASVSAGHAKIIQCLVYGGFGVVSTLSGIIFKNKSRSIYLNHAIHFLIIAIYFVFAGLYLRWFSNNSTIIFAFASFVIIYLLISFGFYIYEKNMINEINKKL</sequence>
<evidence type="ECO:0008006" key="4">
    <source>
        <dbReference type="Google" id="ProtNLM"/>
    </source>
</evidence>
<dbReference type="Proteomes" id="UP000070383">
    <property type="component" value="Unassembled WGS sequence"/>
</dbReference>
<keyword evidence="1" id="KW-0472">Membrane</keyword>
<protein>
    <recommendedName>
        <fullName evidence="4">DUF3021 domain-containing protein</fullName>
    </recommendedName>
</protein>
<dbReference type="Pfam" id="PF11457">
    <property type="entry name" value="DUF3021"/>
    <property type="match status" value="1"/>
</dbReference>
<dbReference type="RefSeq" id="WP_004836642.1">
    <property type="nucleotide sequence ID" value="NZ_CAMPNK010000023.1"/>
</dbReference>
<keyword evidence="1" id="KW-0812">Transmembrane</keyword>
<keyword evidence="1" id="KW-1133">Transmembrane helix</keyword>
<feature type="transmembrane region" description="Helical" evidence="1">
    <location>
        <begin position="82"/>
        <end position="102"/>
    </location>
</feature>
<dbReference type="STRING" id="33036.HMPREF3200_00172"/>
<keyword evidence="3" id="KW-1185">Reference proteome</keyword>
<evidence type="ECO:0000313" key="2">
    <source>
        <dbReference type="EMBL" id="KWZ79114.1"/>
    </source>
</evidence>
<accession>A0A133KI57</accession>
<name>A0A133KI57_9FIRM</name>
<organism evidence="2 3">
    <name type="scientific">Anaerococcus tetradius</name>
    <dbReference type="NCBI Taxonomy" id="33036"/>
    <lineage>
        <taxon>Bacteria</taxon>
        <taxon>Bacillati</taxon>
        <taxon>Bacillota</taxon>
        <taxon>Tissierellia</taxon>
        <taxon>Tissierellales</taxon>
        <taxon>Peptoniphilaceae</taxon>
        <taxon>Anaerococcus</taxon>
    </lineage>
</organism>
<feature type="transmembrane region" description="Helical" evidence="1">
    <location>
        <begin position="7"/>
        <end position="29"/>
    </location>
</feature>
<comment type="caution">
    <text evidence="2">The sequence shown here is derived from an EMBL/GenBank/DDBJ whole genome shotgun (WGS) entry which is preliminary data.</text>
</comment>
<dbReference type="InterPro" id="IPR021560">
    <property type="entry name" value="DUF3021"/>
</dbReference>
<feature type="transmembrane region" description="Helical" evidence="1">
    <location>
        <begin position="49"/>
        <end position="70"/>
    </location>
</feature>
<dbReference type="PATRIC" id="fig|33036.3.peg.175"/>
<evidence type="ECO:0000256" key="1">
    <source>
        <dbReference type="SAM" id="Phobius"/>
    </source>
</evidence>
<reference evidence="3" key="1">
    <citation type="submission" date="2016-01" db="EMBL/GenBank/DDBJ databases">
        <authorList>
            <person name="Mitreva M."/>
            <person name="Pepin K.H."/>
            <person name="Mihindukulasuriya K.A."/>
            <person name="Fulton R."/>
            <person name="Fronick C."/>
            <person name="O'Laughlin M."/>
            <person name="Miner T."/>
            <person name="Herter B."/>
            <person name="Rosa B.A."/>
            <person name="Cordes M."/>
            <person name="Tomlinson C."/>
            <person name="Wollam A."/>
            <person name="Palsikar V.B."/>
            <person name="Mardis E.R."/>
            <person name="Wilson R.K."/>
        </authorList>
    </citation>
    <scope>NUCLEOTIDE SEQUENCE [LARGE SCALE GENOMIC DNA]</scope>
    <source>
        <strain evidence="3">MJR8151</strain>
    </source>
</reference>
<proteinExistence type="predicted"/>
<evidence type="ECO:0000313" key="3">
    <source>
        <dbReference type="Proteomes" id="UP000070383"/>
    </source>
</evidence>
<dbReference type="AlphaFoldDB" id="A0A133KI57"/>
<gene>
    <name evidence="2" type="ORF">HMPREF3200_00172</name>
</gene>
<dbReference type="EMBL" id="LRPM01000005">
    <property type="protein sequence ID" value="KWZ79114.1"/>
    <property type="molecule type" value="Genomic_DNA"/>
</dbReference>
<feature type="transmembrane region" description="Helical" evidence="1">
    <location>
        <begin position="108"/>
        <end position="129"/>
    </location>
</feature>
<dbReference type="OrthoDB" id="1692963at2"/>